<dbReference type="SUPFAM" id="SSF103473">
    <property type="entry name" value="MFS general substrate transporter"/>
    <property type="match status" value="1"/>
</dbReference>
<name>A0AAD4MXI0_9BILA</name>
<evidence type="ECO:0000256" key="2">
    <source>
        <dbReference type="ARBA" id="ARBA00022692"/>
    </source>
</evidence>
<keyword evidence="3 6" id="KW-1133">Transmembrane helix</keyword>
<accession>A0AAD4MXI0</accession>
<dbReference type="PANTHER" id="PTHR24064">
    <property type="entry name" value="SOLUTE CARRIER FAMILY 22 MEMBER"/>
    <property type="match status" value="1"/>
</dbReference>
<feature type="domain" description="Major facilitator superfamily (MFS) profile" evidence="7">
    <location>
        <begin position="58"/>
        <end position="505"/>
    </location>
</feature>
<evidence type="ECO:0000256" key="6">
    <source>
        <dbReference type="SAM" id="Phobius"/>
    </source>
</evidence>
<evidence type="ECO:0000313" key="9">
    <source>
        <dbReference type="Proteomes" id="UP001201812"/>
    </source>
</evidence>
<comment type="subcellular location">
    <subcellularLocation>
        <location evidence="1">Membrane</location>
        <topology evidence="1">Multi-pass membrane protein</topology>
    </subcellularLocation>
</comment>
<feature type="transmembrane region" description="Helical" evidence="6">
    <location>
        <begin position="358"/>
        <end position="377"/>
    </location>
</feature>
<evidence type="ECO:0000256" key="5">
    <source>
        <dbReference type="SAM" id="MobiDB-lite"/>
    </source>
</evidence>
<keyword evidence="4 6" id="KW-0472">Membrane</keyword>
<feature type="transmembrane region" description="Helical" evidence="6">
    <location>
        <begin position="414"/>
        <end position="435"/>
    </location>
</feature>
<evidence type="ECO:0000256" key="1">
    <source>
        <dbReference type="ARBA" id="ARBA00004141"/>
    </source>
</evidence>
<feature type="compositionally biased region" description="Basic and acidic residues" evidence="5">
    <location>
        <begin position="16"/>
        <end position="30"/>
    </location>
</feature>
<feature type="region of interest" description="Disordered" evidence="5">
    <location>
        <begin position="1"/>
        <end position="30"/>
    </location>
</feature>
<feature type="transmembrane region" description="Helical" evidence="6">
    <location>
        <begin position="184"/>
        <end position="206"/>
    </location>
</feature>
<evidence type="ECO:0000256" key="4">
    <source>
        <dbReference type="ARBA" id="ARBA00023136"/>
    </source>
</evidence>
<feature type="transmembrane region" description="Helical" evidence="6">
    <location>
        <begin position="389"/>
        <end position="408"/>
    </location>
</feature>
<feature type="transmembrane region" description="Helical" evidence="6">
    <location>
        <begin position="325"/>
        <end position="352"/>
    </location>
</feature>
<feature type="transmembrane region" description="Helical" evidence="6">
    <location>
        <begin position="56"/>
        <end position="81"/>
    </location>
</feature>
<feature type="transmembrane region" description="Helical" evidence="6">
    <location>
        <begin position="477"/>
        <end position="501"/>
    </location>
</feature>
<dbReference type="EMBL" id="JAKKPZ010000031">
    <property type="protein sequence ID" value="KAI1709300.1"/>
    <property type="molecule type" value="Genomic_DNA"/>
</dbReference>
<keyword evidence="8" id="KW-0762">Sugar transport</keyword>
<dbReference type="GO" id="GO:0016020">
    <property type="term" value="C:membrane"/>
    <property type="evidence" value="ECO:0007669"/>
    <property type="project" value="UniProtKB-SubCell"/>
</dbReference>
<dbReference type="GO" id="GO:0022857">
    <property type="term" value="F:transmembrane transporter activity"/>
    <property type="evidence" value="ECO:0007669"/>
    <property type="project" value="InterPro"/>
</dbReference>
<comment type="caution">
    <text evidence="8">The sequence shown here is derived from an EMBL/GenBank/DDBJ whole genome shotgun (WGS) entry which is preliminary data.</text>
</comment>
<reference evidence="8" key="1">
    <citation type="submission" date="2022-01" db="EMBL/GenBank/DDBJ databases">
        <title>Genome Sequence Resource for Two Populations of Ditylenchus destructor, the Migratory Endoparasitic Phytonematode.</title>
        <authorList>
            <person name="Zhang H."/>
            <person name="Lin R."/>
            <person name="Xie B."/>
        </authorList>
    </citation>
    <scope>NUCLEOTIDE SEQUENCE</scope>
    <source>
        <strain evidence="8">BazhouSP</strain>
    </source>
</reference>
<proteinExistence type="predicted"/>
<evidence type="ECO:0000256" key="3">
    <source>
        <dbReference type="ARBA" id="ARBA00022989"/>
    </source>
</evidence>
<feature type="transmembrane region" description="Helical" evidence="6">
    <location>
        <begin position="243"/>
        <end position="261"/>
    </location>
</feature>
<keyword evidence="2 6" id="KW-0812">Transmembrane</keyword>
<dbReference type="AlphaFoldDB" id="A0AAD4MXI0"/>
<feature type="transmembrane region" description="Helical" evidence="6">
    <location>
        <begin position="218"/>
        <end position="237"/>
    </location>
</feature>
<dbReference type="InterPro" id="IPR005828">
    <property type="entry name" value="MFS_sugar_transport-like"/>
</dbReference>
<protein>
    <submittedName>
        <fullName evidence="8">Sugar transporter domain-containing protein</fullName>
    </submittedName>
</protein>
<feature type="transmembrane region" description="Helical" evidence="6">
    <location>
        <begin position="158"/>
        <end position="178"/>
    </location>
</feature>
<keyword evidence="9" id="KW-1185">Reference proteome</keyword>
<keyword evidence="8" id="KW-0813">Transport</keyword>
<evidence type="ECO:0000259" key="7">
    <source>
        <dbReference type="PROSITE" id="PS50850"/>
    </source>
</evidence>
<dbReference type="Proteomes" id="UP001201812">
    <property type="component" value="Unassembled WGS sequence"/>
</dbReference>
<dbReference type="InterPro" id="IPR020846">
    <property type="entry name" value="MFS_dom"/>
</dbReference>
<organism evidence="8 9">
    <name type="scientific">Ditylenchus destructor</name>
    <dbReference type="NCBI Taxonomy" id="166010"/>
    <lineage>
        <taxon>Eukaryota</taxon>
        <taxon>Metazoa</taxon>
        <taxon>Ecdysozoa</taxon>
        <taxon>Nematoda</taxon>
        <taxon>Chromadorea</taxon>
        <taxon>Rhabditida</taxon>
        <taxon>Tylenchina</taxon>
        <taxon>Tylenchomorpha</taxon>
        <taxon>Sphaerularioidea</taxon>
        <taxon>Anguinidae</taxon>
        <taxon>Anguininae</taxon>
        <taxon>Ditylenchus</taxon>
    </lineage>
</organism>
<dbReference type="Pfam" id="PF00083">
    <property type="entry name" value="Sugar_tr"/>
    <property type="match status" value="1"/>
</dbReference>
<dbReference type="PROSITE" id="PS50850">
    <property type="entry name" value="MFS"/>
    <property type="match status" value="1"/>
</dbReference>
<dbReference type="Gene3D" id="1.20.1250.20">
    <property type="entry name" value="MFS general substrate transporter like domains"/>
    <property type="match status" value="1"/>
</dbReference>
<sequence>MSPQSDNGLLPSKSDPYFDNKSAESPSSKDGKLECEKFVDFDQVFDSIKHYGRYQFFMLLVIQYVMLNSAGNYIFMSFAALRPTCQLYQHKQMEDVCHDIAACPSQNRTSIFHSLYEEADFVCPLSHLPQHMQTMQAIGSGVGAILGGHLADMFGRKWVTYAGAIHMCLFGLMGAFSINWHMLALAMFGMGLAYGILVDASMTLASETVGPRHRIVQTLAFQWSLAFQIDSLLAYLTADWRRYLMALNGLCLPVLLLMLFWRESPRWLIQKRRHTDACRELNAISAWNGCSVRFKPEDLSGIHLSDSADKCKIYSLWDLFATKKLALYSMVMIFSALTVEMCVGVIIFDVQILAGNPFLNIAFYGLLRIWVPFFIVLMEARSTWFGRRLLFISSQFLLMMVLLPPVLYDNTFFGVLRTVLMLVGGVVNSGIFFTIYKQYSIELYPTLMRAMAVGAFGVVERVGGALAPQLITMNAWAWQGSALTVTTCIALVSLITGFIILPETRNSSMPDVHSAGGRKSQNKY</sequence>
<gene>
    <name evidence="8" type="ORF">DdX_11372</name>
</gene>
<dbReference type="InterPro" id="IPR036259">
    <property type="entry name" value="MFS_trans_sf"/>
</dbReference>
<evidence type="ECO:0000313" key="8">
    <source>
        <dbReference type="EMBL" id="KAI1709300.1"/>
    </source>
</evidence>